<evidence type="ECO:0000313" key="1">
    <source>
        <dbReference type="EMBL" id="PWL55380.1"/>
    </source>
</evidence>
<evidence type="ECO:0000313" key="2">
    <source>
        <dbReference type="Proteomes" id="UP000246114"/>
    </source>
</evidence>
<accession>A0A316MSJ3</accession>
<dbReference type="AlphaFoldDB" id="A0A316MSJ3"/>
<reference evidence="1 2" key="1">
    <citation type="submission" date="2018-03" db="EMBL/GenBank/DDBJ databases">
        <title>The uncultured portion of the human microbiome is neutrally assembled.</title>
        <authorList>
            <person name="Jeraldo P."/>
            <person name="Boardman L."/>
            <person name="White B.A."/>
            <person name="Nelson H."/>
            <person name="Goldenfeld N."/>
            <person name="Chia N."/>
        </authorList>
    </citation>
    <scope>NUCLEOTIDE SEQUENCE [LARGE SCALE GENOMIC DNA]</scope>
    <source>
        <strain evidence="1">CIM:MAG 903</strain>
    </source>
</reference>
<sequence length="416" mass="47646">MGIFNVLNKAKEKIKNKKYAKMMKGYSPVFTSFGNDIYVSDIVQTAIRCIQDDISKLNPKHIRIDPATNMQQVVNDEITKLLRFGPNPLMTTSDFLQKIVYLREVNKNVYIYPSYEKIPLGNGKYKRRYTGFWPLDPMEAEYLEDAAGEIWVKFTFSSGYDYTMRYADIIHWRKDYGANEFVGGDINGQANNKSLLKLLQTNDTALQGLQNAVKASLSVRGILKISTILDDEDQEQKRIEFENKMKNSESGILPMDLKGDYIPIDVNPKIIDKDTMDFIDKRILSNYGVSHKIFNGEFTEEEYQAYYEKTLEPMVISLGRAFTKTLFTTRELDTGNEVIFYQQGLMYMNTANKINAADMLTRLGTLTDNQVLAIFGYPPFDGGDVRHMSLNYINRDIADQYQLAKSAKKKGVEKNG</sequence>
<protein>
    <submittedName>
        <fullName evidence="1">Portal protein</fullName>
    </submittedName>
</protein>
<proteinExistence type="predicted"/>
<name>A0A316MSJ3_9CLOT</name>
<dbReference type="Pfam" id="PF04860">
    <property type="entry name" value="Phage_portal"/>
    <property type="match status" value="1"/>
</dbReference>
<comment type="caution">
    <text evidence="1">The sequence shown here is derived from an EMBL/GenBank/DDBJ whole genome shotgun (WGS) entry which is preliminary data.</text>
</comment>
<dbReference type="EMBL" id="QAMZ01000007">
    <property type="protein sequence ID" value="PWL55380.1"/>
    <property type="molecule type" value="Genomic_DNA"/>
</dbReference>
<dbReference type="Proteomes" id="UP000246114">
    <property type="component" value="Unassembled WGS sequence"/>
</dbReference>
<dbReference type="InterPro" id="IPR006944">
    <property type="entry name" value="Phage/GTA_portal"/>
</dbReference>
<gene>
    <name evidence="1" type="ORF">DBY38_02060</name>
</gene>
<organism evidence="1 2">
    <name type="scientific">Clostridium cadaveris</name>
    <dbReference type="NCBI Taxonomy" id="1529"/>
    <lineage>
        <taxon>Bacteria</taxon>
        <taxon>Bacillati</taxon>
        <taxon>Bacillota</taxon>
        <taxon>Clostridia</taxon>
        <taxon>Eubacteriales</taxon>
        <taxon>Clostridiaceae</taxon>
        <taxon>Clostridium</taxon>
    </lineage>
</organism>